<dbReference type="Proteomes" id="UP000606194">
    <property type="component" value="Unassembled WGS sequence"/>
</dbReference>
<reference evidence="1" key="2">
    <citation type="submission" date="2020-09" db="EMBL/GenBank/DDBJ databases">
        <authorList>
            <person name="Sun Q."/>
            <person name="Ohkuma M."/>
        </authorList>
    </citation>
    <scope>NUCLEOTIDE SEQUENCE</scope>
    <source>
        <strain evidence="1">JCM 4386</strain>
    </source>
</reference>
<gene>
    <name evidence="1" type="ORF">GCM10010269_21290</name>
</gene>
<evidence type="ECO:0000313" key="1">
    <source>
        <dbReference type="EMBL" id="GGR81816.1"/>
    </source>
</evidence>
<organism evidence="1 2">
    <name type="scientific">Streptomyces humidus</name>
    <dbReference type="NCBI Taxonomy" id="52259"/>
    <lineage>
        <taxon>Bacteria</taxon>
        <taxon>Bacillati</taxon>
        <taxon>Actinomycetota</taxon>
        <taxon>Actinomycetes</taxon>
        <taxon>Kitasatosporales</taxon>
        <taxon>Streptomycetaceae</taxon>
        <taxon>Streptomyces</taxon>
    </lineage>
</organism>
<reference evidence="1" key="1">
    <citation type="journal article" date="2014" name="Int. J. Syst. Evol. Microbiol.">
        <title>Complete genome sequence of Corynebacterium casei LMG S-19264T (=DSM 44701T), isolated from a smear-ripened cheese.</title>
        <authorList>
            <consortium name="US DOE Joint Genome Institute (JGI-PGF)"/>
            <person name="Walter F."/>
            <person name="Albersmeier A."/>
            <person name="Kalinowski J."/>
            <person name="Ruckert C."/>
        </authorList>
    </citation>
    <scope>NUCLEOTIDE SEQUENCE</scope>
    <source>
        <strain evidence="1">JCM 4386</strain>
    </source>
</reference>
<dbReference type="InterPro" id="IPR057895">
    <property type="entry name" value="Mom"/>
</dbReference>
<dbReference type="EMBL" id="BMTL01000007">
    <property type="protein sequence ID" value="GGR81816.1"/>
    <property type="molecule type" value="Genomic_DNA"/>
</dbReference>
<sequence>MKIRPAAIQRFGMLDTEAEAGPGDQTVHGHVLVGAVVLASPMNERVLTVPFPGLAPYVESAELARLIVSPSVPANGETFLVSRALRLAAESGLRAAVSFADPMPRRRVTGEGVVIGSPGHLGIVYQALGARFTGRGTARSLCFLPDGSVLSARSKAKVTGREAGSGGVVRRLELLGARPLRPEEEPARWLAEILPAIGARAARHPGNLRYLLPAARTRAERSRTVFGMPSLPYPKWADDRRPA</sequence>
<dbReference type="Pfam" id="PF25680">
    <property type="entry name" value="Mom"/>
    <property type="match status" value="1"/>
</dbReference>
<protein>
    <submittedName>
        <fullName evidence="1">Uncharacterized protein</fullName>
    </submittedName>
</protein>
<evidence type="ECO:0000313" key="2">
    <source>
        <dbReference type="Proteomes" id="UP000606194"/>
    </source>
</evidence>
<accession>A0A918L2N4</accession>
<keyword evidence="2" id="KW-1185">Reference proteome</keyword>
<proteinExistence type="predicted"/>
<comment type="caution">
    <text evidence="1">The sequence shown here is derived from an EMBL/GenBank/DDBJ whole genome shotgun (WGS) entry which is preliminary data.</text>
</comment>
<name>A0A918L2N4_9ACTN</name>
<dbReference type="AlphaFoldDB" id="A0A918L2N4"/>